<keyword evidence="10" id="KW-0227">DNA damage</keyword>
<keyword evidence="20" id="KW-0175">Coiled coil</keyword>
<dbReference type="Pfam" id="PF04679">
    <property type="entry name" value="DNA_ligase_A_C"/>
    <property type="match status" value="1"/>
</dbReference>
<dbReference type="Gene3D" id="2.40.50.140">
    <property type="entry name" value="Nucleic acid-binding proteins"/>
    <property type="match status" value="1"/>
</dbReference>
<dbReference type="EC" id="6.5.1.1" evidence="4"/>
<dbReference type="InterPro" id="IPR012310">
    <property type="entry name" value="DNA_ligase_ATP-dep_cent"/>
</dbReference>
<evidence type="ECO:0000256" key="13">
    <source>
        <dbReference type="ARBA" id="ARBA00023172"/>
    </source>
</evidence>
<keyword evidence="12" id="KW-0460">Magnesium</keyword>
<dbReference type="InterPro" id="IPR036599">
    <property type="entry name" value="DNA_ligase_N_sf"/>
</dbReference>
<keyword evidence="15" id="KW-0539">Nucleus</keyword>
<dbReference type="InterPro" id="IPR044125">
    <property type="entry name" value="Adenylation_DNA_ligase_IV"/>
</dbReference>
<evidence type="ECO:0000256" key="18">
    <source>
        <dbReference type="ARBA" id="ARBA00034003"/>
    </source>
</evidence>
<dbReference type="Pfam" id="PF04675">
    <property type="entry name" value="DNA_ligase_A_N"/>
    <property type="match status" value="1"/>
</dbReference>
<dbReference type="Pfam" id="PF11411">
    <property type="entry name" value="DNA_ligase_IV"/>
    <property type="match status" value="1"/>
</dbReference>
<dbReference type="PANTHER" id="PTHR45997">
    <property type="entry name" value="DNA LIGASE 4"/>
    <property type="match status" value="1"/>
</dbReference>
<evidence type="ECO:0000259" key="21">
    <source>
        <dbReference type="PROSITE" id="PS50160"/>
    </source>
</evidence>
<evidence type="ECO:0000256" key="19">
    <source>
        <dbReference type="RuleBase" id="RU004196"/>
    </source>
</evidence>
<evidence type="ECO:0000259" key="22">
    <source>
        <dbReference type="PROSITE" id="PS50172"/>
    </source>
</evidence>
<proteinExistence type="inferred from homology"/>
<dbReference type="EMBL" id="JBJJXI010000153">
    <property type="protein sequence ID" value="KAL3385722.1"/>
    <property type="molecule type" value="Genomic_DNA"/>
</dbReference>
<dbReference type="PROSITE" id="PS50160">
    <property type="entry name" value="DNA_LIGASE_A3"/>
    <property type="match status" value="1"/>
</dbReference>
<feature type="domain" description="BRCT" evidence="22">
    <location>
        <begin position="707"/>
        <end position="797"/>
    </location>
</feature>
<keyword evidence="13" id="KW-0233">DNA recombination</keyword>
<dbReference type="InterPro" id="IPR001357">
    <property type="entry name" value="BRCT_dom"/>
</dbReference>
<protein>
    <recommendedName>
        <fullName evidence="5">DNA ligase 4</fullName>
        <ecNumber evidence="4">6.5.1.1</ecNumber>
    </recommendedName>
    <alternativeName>
        <fullName evidence="17">DNA ligase IV</fullName>
    </alternativeName>
    <alternativeName>
        <fullName evidence="16">Polydeoxyribonucleotide synthase [ATP] 4</fullName>
    </alternativeName>
</protein>
<evidence type="ECO:0000256" key="1">
    <source>
        <dbReference type="ARBA" id="ARBA00001946"/>
    </source>
</evidence>
<comment type="cofactor">
    <cofactor evidence="1">
        <name>Mg(2+)</name>
        <dbReference type="ChEBI" id="CHEBI:18420"/>
    </cofactor>
</comment>
<evidence type="ECO:0000256" key="14">
    <source>
        <dbReference type="ARBA" id="ARBA00023204"/>
    </source>
</evidence>
<keyword evidence="24" id="KW-1185">Reference proteome</keyword>
<keyword evidence="14" id="KW-0234">DNA repair</keyword>
<evidence type="ECO:0000256" key="8">
    <source>
        <dbReference type="ARBA" id="ARBA00022737"/>
    </source>
</evidence>
<dbReference type="Gene3D" id="3.30.470.30">
    <property type="entry name" value="DNA ligase/mRNA capping enzyme"/>
    <property type="match status" value="1"/>
</dbReference>
<dbReference type="SUPFAM" id="SSF50249">
    <property type="entry name" value="Nucleic acid-binding proteins"/>
    <property type="match status" value="1"/>
</dbReference>
<evidence type="ECO:0000256" key="10">
    <source>
        <dbReference type="ARBA" id="ARBA00022763"/>
    </source>
</evidence>
<dbReference type="SMART" id="SM00292">
    <property type="entry name" value="BRCT"/>
    <property type="match status" value="2"/>
</dbReference>
<dbReference type="InterPro" id="IPR021536">
    <property type="entry name" value="DNA_ligase_IV_dom"/>
</dbReference>
<comment type="subcellular location">
    <subcellularLocation>
        <location evidence="2">Nucleus</location>
    </subcellularLocation>
</comment>
<dbReference type="InterPro" id="IPR029710">
    <property type="entry name" value="LIG4"/>
</dbReference>
<feature type="domain" description="BRCT" evidence="22">
    <location>
        <begin position="892"/>
        <end position="949"/>
    </location>
</feature>
<keyword evidence="9" id="KW-0547">Nucleotide-binding</keyword>
<dbReference type="Gene3D" id="3.40.50.10190">
    <property type="entry name" value="BRCT domain"/>
    <property type="match status" value="2"/>
</dbReference>
<dbReference type="GO" id="GO:0005634">
    <property type="term" value="C:nucleus"/>
    <property type="evidence" value="ECO:0007669"/>
    <property type="project" value="UniProtKB-SubCell"/>
</dbReference>
<dbReference type="Proteomes" id="UP001627154">
    <property type="component" value="Unassembled WGS sequence"/>
</dbReference>
<dbReference type="GO" id="GO:0006281">
    <property type="term" value="P:DNA repair"/>
    <property type="evidence" value="ECO:0007669"/>
    <property type="project" value="UniProtKB-KW"/>
</dbReference>
<reference evidence="23 24" key="1">
    <citation type="journal article" date="2024" name="bioRxiv">
        <title>A reference genome for Trichogramma kaykai: A tiny desert-dwelling parasitoid wasp with competing sex-ratio distorters.</title>
        <authorList>
            <person name="Culotta J."/>
            <person name="Lindsey A.R."/>
        </authorList>
    </citation>
    <scope>NUCLEOTIDE SEQUENCE [LARGE SCALE GENOMIC DNA]</scope>
    <source>
        <strain evidence="23 24">KSX58</strain>
    </source>
</reference>
<comment type="catalytic activity">
    <reaction evidence="18">
        <text>ATP + (deoxyribonucleotide)n-3'-hydroxyl + 5'-phospho-(deoxyribonucleotide)m = (deoxyribonucleotide)n+m + AMP + diphosphate.</text>
        <dbReference type="EC" id="6.5.1.1"/>
    </reaction>
</comment>
<evidence type="ECO:0000313" key="24">
    <source>
        <dbReference type="Proteomes" id="UP001627154"/>
    </source>
</evidence>
<evidence type="ECO:0000256" key="7">
    <source>
        <dbReference type="ARBA" id="ARBA00022723"/>
    </source>
</evidence>
<dbReference type="InterPro" id="IPR012340">
    <property type="entry name" value="NA-bd_OB-fold"/>
</dbReference>
<keyword evidence="7" id="KW-0479">Metal-binding</keyword>
<evidence type="ECO:0000313" key="23">
    <source>
        <dbReference type="EMBL" id="KAL3385722.1"/>
    </source>
</evidence>
<feature type="coiled-coil region" evidence="20">
    <location>
        <begin position="639"/>
        <end position="666"/>
    </location>
</feature>
<evidence type="ECO:0000256" key="2">
    <source>
        <dbReference type="ARBA" id="ARBA00004123"/>
    </source>
</evidence>
<dbReference type="PROSITE" id="PS50172">
    <property type="entry name" value="BRCT"/>
    <property type="match status" value="2"/>
</dbReference>
<accession>A0ABD2VZA3</accession>
<evidence type="ECO:0000256" key="3">
    <source>
        <dbReference type="ARBA" id="ARBA00007572"/>
    </source>
</evidence>
<evidence type="ECO:0000256" key="17">
    <source>
        <dbReference type="ARBA" id="ARBA00031942"/>
    </source>
</evidence>
<dbReference type="PANTHER" id="PTHR45997:SF1">
    <property type="entry name" value="DNA LIGASE 4"/>
    <property type="match status" value="1"/>
</dbReference>
<dbReference type="InterPro" id="IPR036420">
    <property type="entry name" value="BRCT_dom_sf"/>
</dbReference>
<evidence type="ECO:0000256" key="16">
    <source>
        <dbReference type="ARBA" id="ARBA00030676"/>
    </source>
</evidence>
<dbReference type="InterPro" id="IPR000977">
    <property type="entry name" value="DNA_ligase_ATP-dep"/>
</dbReference>
<evidence type="ECO:0000256" key="12">
    <source>
        <dbReference type="ARBA" id="ARBA00022842"/>
    </source>
</evidence>
<dbReference type="AlphaFoldDB" id="A0ABD2VZA3"/>
<dbReference type="GO" id="GO:0005524">
    <property type="term" value="F:ATP binding"/>
    <property type="evidence" value="ECO:0007669"/>
    <property type="project" value="UniProtKB-KW"/>
</dbReference>
<evidence type="ECO:0000256" key="4">
    <source>
        <dbReference type="ARBA" id="ARBA00012727"/>
    </source>
</evidence>
<feature type="domain" description="ATP-dependent DNA ligase family profile" evidence="21">
    <location>
        <begin position="360"/>
        <end position="520"/>
    </location>
</feature>
<dbReference type="GO" id="GO:0003910">
    <property type="term" value="F:DNA ligase (ATP) activity"/>
    <property type="evidence" value="ECO:0007669"/>
    <property type="project" value="UniProtKB-EC"/>
</dbReference>
<dbReference type="Pfam" id="PF01068">
    <property type="entry name" value="DNA_ligase_A_M"/>
    <property type="match status" value="1"/>
</dbReference>
<dbReference type="Pfam" id="PF00533">
    <property type="entry name" value="BRCT"/>
    <property type="match status" value="1"/>
</dbReference>
<name>A0ABD2VZA3_9HYME</name>
<evidence type="ECO:0000256" key="11">
    <source>
        <dbReference type="ARBA" id="ARBA00022840"/>
    </source>
</evidence>
<comment type="similarity">
    <text evidence="3 19">Belongs to the ATP-dependent DNA ligase family.</text>
</comment>
<keyword evidence="11" id="KW-0067">ATP-binding</keyword>
<organism evidence="23 24">
    <name type="scientific">Trichogramma kaykai</name>
    <dbReference type="NCBI Taxonomy" id="54128"/>
    <lineage>
        <taxon>Eukaryota</taxon>
        <taxon>Metazoa</taxon>
        <taxon>Ecdysozoa</taxon>
        <taxon>Arthropoda</taxon>
        <taxon>Hexapoda</taxon>
        <taxon>Insecta</taxon>
        <taxon>Pterygota</taxon>
        <taxon>Neoptera</taxon>
        <taxon>Endopterygota</taxon>
        <taxon>Hymenoptera</taxon>
        <taxon>Apocrita</taxon>
        <taxon>Proctotrupomorpha</taxon>
        <taxon>Chalcidoidea</taxon>
        <taxon>Trichogrammatidae</taxon>
        <taxon>Trichogramma</taxon>
    </lineage>
</organism>
<evidence type="ECO:0000256" key="6">
    <source>
        <dbReference type="ARBA" id="ARBA00022598"/>
    </source>
</evidence>
<sequence length="953" mass="109509">MASSLSSKIKFNWLCGLFDRISKAKSAEKYDKLREFTYKCRKLASEIKADHPEADTSLFPVYRLIMPTLERDRGPYGLKTKSLSLLYVRVFCLGKDSPNARILTDYRKPETSKCTTDDFADRVHSILRGRLPAASSDSLTIGAVNNFLDELAKCSENNKSRDEMFRHFIHRTKVSADDLRWLTRILLKDLRLNLQQKRVFEVLHPDAEKMFNVTSSLKRVCDHYSVVGQNSDDGQNLEVELFAHVKPMLLERLKWEHVGKLFKDQPAKYFVQTKFDGERSQIHVRDGRFKYFTRQGYDITQKPMYGETKDAAGGFVTRNIAELLAPDCRSCILDGEMMGWHKERGRFGTKGQNFDVKNLLETSKHQPCFVAYDLLEYNGSSLMNKPYSERLEYLRKAFTDREGVMQHCETSTVTNEYVRFSGLIIFFSSIDNVIFFVCSRRQELHRLFNEALDRDEEGIVIKRHDARYSPNVREKSGCFKLKAEYSDKLVQDLDLIILGGEYGQGRHSGIISSFVVGAAGLPRSSSSGGDKAAATPSEFYQVGSVSSGLSDEDLRTLQEKLRDHWKDRRPAGIVSAKNANTIAKWVSPKNSVILQLRASELQPTARFPLGLTLRFPRVMKVRHDKPWYDACSAAELQRIAEEKAEKERSRTALSKLTKRRAKLEDIELDDSQEDEERREAKPKIRKYQAAAVYDDFAPTVREFEVTRLSRLFDGREICVINGDAELSKRDIELLLTEHMARVVQNPGRDTYCCVVGDPETYKAKTLIASGKYDVVKVDWLKRATRAENIGKLQEFLPWDMLATRETTKARFNETYDEYQDSYTQDIKDEEDLKRIFKNIDDSGDKLELTDEQAKQLDEELFGSDKSPYSVFRGLVGYFDDADACERYSFEFMGGQVAKSFDEQRVQYVFVDDDDIEVIPDAYANKDVRIVKKSWIADCVEQRKFLPIDDCTPC</sequence>
<dbReference type="InterPro" id="IPR012308">
    <property type="entry name" value="DNA_ligase_ATP-dep_N"/>
</dbReference>
<comment type="caution">
    <text evidence="23">The sequence shown here is derived from an EMBL/GenBank/DDBJ whole genome shotgun (WGS) entry which is preliminary data.</text>
</comment>
<evidence type="ECO:0000256" key="9">
    <source>
        <dbReference type="ARBA" id="ARBA00022741"/>
    </source>
</evidence>
<keyword evidence="6" id="KW-0436">Ligase</keyword>
<dbReference type="GO" id="GO:0006310">
    <property type="term" value="P:DNA recombination"/>
    <property type="evidence" value="ECO:0007669"/>
    <property type="project" value="UniProtKB-KW"/>
</dbReference>
<dbReference type="SUPFAM" id="SSF56091">
    <property type="entry name" value="DNA ligase/mRNA capping enzyme, catalytic domain"/>
    <property type="match status" value="1"/>
</dbReference>
<dbReference type="NCBIfam" id="TIGR00574">
    <property type="entry name" value="dnl1"/>
    <property type="match status" value="1"/>
</dbReference>
<evidence type="ECO:0000256" key="20">
    <source>
        <dbReference type="SAM" id="Coils"/>
    </source>
</evidence>
<dbReference type="SUPFAM" id="SSF52113">
    <property type="entry name" value="BRCT domain"/>
    <property type="match status" value="2"/>
</dbReference>
<dbReference type="Gene3D" id="1.10.3260.10">
    <property type="entry name" value="DNA ligase, ATP-dependent, N-terminal domain"/>
    <property type="match status" value="1"/>
</dbReference>
<dbReference type="InterPro" id="IPR012309">
    <property type="entry name" value="DNA_ligase_ATP-dep_C"/>
</dbReference>
<gene>
    <name evidence="23" type="ORF">TKK_018770</name>
</gene>
<dbReference type="GO" id="GO:0046872">
    <property type="term" value="F:metal ion binding"/>
    <property type="evidence" value="ECO:0007669"/>
    <property type="project" value="UniProtKB-KW"/>
</dbReference>
<evidence type="ECO:0000256" key="15">
    <source>
        <dbReference type="ARBA" id="ARBA00023242"/>
    </source>
</evidence>
<dbReference type="CDD" id="cd07903">
    <property type="entry name" value="Adenylation_DNA_ligase_IV"/>
    <property type="match status" value="1"/>
</dbReference>
<evidence type="ECO:0000256" key="5">
    <source>
        <dbReference type="ARBA" id="ARBA00022073"/>
    </source>
</evidence>
<keyword evidence="8" id="KW-0677">Repeat</keyword>